<proteinExistence type="predicted"/>
<protein>
    <submittedName>
        <fullName evidence="10">Plastocyanin</fullName>
    </submittedName>
</protein>
<dbReference type="Proteomes" id="UP000199328">
    <property type="component" value="Unassembled WGS sequence"/>
</dbReference>
<keyword evidence="11" id="KW-1185">Reference proteome</keyword>
<evidence type="ECO:0000256" key="3">
    <source>
        <dbReference type="ARBA" id="ARBA00022723"/>
    </source>
</evidence>
<dbReference type="InterPro" id="IPR002386">
    <property type="entry name" value="Amicyanin/Pseudoazurin"/>
</dbReference>
<keyword evidence="8" id="KW-0732">Signal</keyword>
<dbReference type="GO" id="GO:0042597">
    <property type="term" value="C:periplasmic space"/>
    <property type="evidence" value="ECO:0007669"/>
    <property type="project" value="UniProtKB-SubCell"/>
</dbReference>
<keyword evidence="2" id="KW-0813">Transport</keyword>
<keyword evidence="6 7" id="KW-0186">Copper</keyword>
<dbReference type="SUPFAM" id="SSF49503">
    <property type="entry name" value="Cupredoxins"/>
    <property type="match status" value="1"/>
</dbReference>
<feature type="binding site" evidence="7">
    <location>
        <position position="113"/>
    </location>
    <ligand>
        <name>Cu cation</name>
        <dbReference type="ChEBI" id="CHEBI:23378"/>
    </ligand>
</feature>
<dbReference type="Gene3D" id="2.60.40.420">
    <property type="entry name" value="Cupredoxins - blue copper proteins"/>
    <property type="match status" value="1"/>
</dbReference>
<dbReference type="CDD" id="cd13921">
    <property type="entry name" value="Amicyanin"/>
    <property type="match status" value="1"/>
</dbReference>
<dbReference type="InterPro" id="IPR008972">
    <property type="entry name" value="Cupredoxin"/>
</dbReference>
<accession>A0A1G9FPP7</accession>
<keyword evidence="4" id="KW-0574">Periplasm</keyword>
<dbReference type="GO" id="GO:0009055">
    <property type="term" value="F:electron transfer activity"/>
    <property type="evidence" value="ECO:0007669"/>
    <property type="project" value="InterPro"/>
</dbReference>
<dbReference type="RefSeq" id="WP_092500866.1">
    <property type="nucleotide sequence ID" value="NZ_FNFV01000005.1"/>
</dbReference>
<dbReference type="PANTHER" id="PTHR36507">
    <property type="entry name" value="BLL1555 PROTEIN"/>
    <property type="match status" value="1"/>
</dbReference>
<dbReference type="PANTHER" id="PTHR36507:SF1">
    <property type="entry name" value="BLL1555 PROTEIN"/>
    <property type="match status" value="1"/>
</dbReference>
<feature type="chain" id="PRO_5011747348" evidence="8">
    <location>
        <begin position="29"/>
        <end position="124"/>
    </location>
</feature>
<dbReference type="EMBL" id="FNFV01000005">
    <property type="protein sequence ID" value="SDK90349.1"/>
    <property type="molecule type" value="Genomic_DNA"/>
</dbReference>
<dbReference type="PROSITE" id="PS51318">
    <property type="entry name" value="TAT"/>
    <property type="match status" value="1"/>
</dbReference>
<evidence type="ECO:0000256" key="4">
    <source>
        <dbReference type="ARBA" id="ARBA00022764"/>
    </source>
</evidence>
<evidence type="ECO:0000256" key="5">
    <source>
        <dbReference type="ARBA" id="ARBA00022982"/>
    </source>
</evidence>
<evidence type="ECO:0000313" key="10">
    <source>
        <dbReference type="EMBL" id="SDK90349.1"/>
    </source>
</evidence>
<keyword evidence="3 7" id="KW-0479">Metal-binding</keyword>
<evidence type="ECO:0000256" key="1">
    <source>
        <dbReference type="ARBA" id="ARBA00004418"/>
    </source>
</evidence>
<name>A0A1G9FPP7_9RHOB</name>
<comment type="cofactor">
    <cofactor evidence="7">
        <name>Cu cation</name>
        <dbReference type="ChEBI" id="CHEBI:23378"/>
    </cofactor>
    <text evidence="7">Binds 1 copper ion per subunit.</text>
</comment>
<organism evidence="10 11">
    <name type="scientific">Meinhardsimonia xiamenensis</name>
    <dbReference type="NCBI Taxonomy" id="990712"/>
    <lineage>
        <taxon>Bacteria</taxon>
        <taxon>Pseudomonadati</taxon>
        <taxon>Pseudomonadota</taxon>
        <taxon>Alphaproteobacteria</taxon>
        <taxon>Rhodobacterales</taxon>
        <taxon>Paracoccaceae</taxon>
        <taxon>Meinhardsimonia</taxon>
    </lineage>
</organism>
<gene>
    <name evidence="10" type="ORF">SAMN05216257_105293</name>
</gene>
<dbReference type="OrthoDB" id="9796416at2"/>
<dbReference type="InterPro" id="IPR035668">
    <property type="entry name" value="Amicyanin"/>
</dbReference>
<keyword evidence="5" id="KW-0249">Electron transport</keyword>
<evidence type="ECO:0000259" key="9">
    <source>
        <dbReference type="Pfam" id="PF00127"/>
    </source>
</evidence>
<feature type="signal peptide" evidence="8">
    <location>
        <begin position="1"/>
        <end position="28"/>
    </location>
</feature>
<reference evidence="11" key="1">
    <citation type="submission" date="2016-10" db="EMBL/GenBank/DDBJ databases">
        <authorList>
            <person name="Varghese N."/>
            <person name="Submissions S."/>
        </authorList>
    </citation>
    <scope>NUCLEOTIDE SEQUENCE [LARGE SCALE GENOMIC DNA]</scope>
    <source>
        <strain evidence="11">CGMCC 1.10789</strain>
    </source>
</reference>
<dbReference type="InterPro" id="IPR052721">
    <property type="entry name" value="ET_Amicyanin"/>
</dbReference>
<evidence type="ECO:0000256" key="6">
    <source>
        <dbReference type="ARBA" id="ARBA00023008"/>
    </source>
</evidence>
<dbReference type="AlphaFoldDB" id="A0A1G9FPP7"/>
<evidence type="ECO:0000256" key="8">
    <source>
        <dbReference type="SAM" id="SignalP"/>
    </source>
</evidence>
<dbReference type="InterPro" id="IPR000923">
    <property type="entry name" value="BlueCu_1"/>
</dbReference>
<feature type="domain" description="Blue (type 1) copper" evidence="9">
    <location>
        <begin position="38"/>
        <end position="122"/>
    </location>
</feature>
<evidence type="ECO:0000313" key="11">
    <source>
        <dbReference type="Proteomes" id="UP000199328"/>
    </source>
</evidence>
<dbReference type="STRING" id="990712.SAMN05216257_105293"/>
<evidence type="ECO:0000256" key="2">
    <source>
        <dbReference type="ARBA" id="ARBA00022448"/>
    </source>
</evidence>
<feature type="binding site" evidence="7">
    <location>
        <position position="110"/>
    </location>
    <ligand>
        <name>Cu cation</name>
        <dbReference type="ChEBI" id="CHEBI:23378"/>
    </ligand>
</feature>
<dbReference type="InterPro" id="IPR006311">
    <property type="entry name" value="TAT_signal"/>
</dbReference>
<sequence length="124" mass="13151">MTTTRRTFLALFAAVPFGGLAGRARACAGVVHASATVHEVDIKTFQFQPSPLTIAPGDTVRWTNRDGIEHSATAVETGAGGQPLFDTGLFGKGESRAVTFTEKGSHDYFCTRHPSMKGRIVVAG</sequence>
<evidence type="ECO:0000256" key="7">
    <source>
        <dbReference type="PIRSR" id="PIRSR602386-1"/>
    </source>
</evidence>
<comment type="subcellular location">
    <subcellularLocation>
        <location evidence="1">Periplasm</location>
    </subcellularLocation>
</comment>
<dbReference type="PRINTS" id="PR00155">
    <property type="entry name" value="AMICYANIN"/>
</dbReference>
<dbReference type="Pfam" id="PF00127">
    <property type="entry name" value="Copper-bind"/>
    <property type="match status" value="1"/>
</dbReference>
<feature type="binding site" evidence="7">
    <location>
        <position position="70"/>
    </location>
    <ligand>
        <name>Cu cation</name>
        <dbReference type="ChEBI" id="CHEBI:23378"/>
    </ligand>
</feature>
<dbReference type="GO" id="GO:0005507">
    <property type="term" value="F:copper ion binding"/>
    <property type="evidence" value="ECO:0007669"/>
    <property type="project" value="InterPro"/>
</dbReference>